<evidence type="ECO:0000313" key="2">
    <source>
        <dbReference type="EMBL" id="SFI24425.1"/>
    </source>
</evidence>
<dbReference type="Gene3D" id="3.40.50.720">
    <property type="entry name" value="NAD(P)-binding Rossmann-like Domain"/>
    <property type="match status" value="1"/>
</dbReference>
<dbReference type="Proteomes" id="UP000199111">
    <property type="component" value="Unassembled WGS sequence"/>
</dbReference>
<feature type="domain" description="Enoyl reductase (ER)" evidence="1">
    <location>
        <begin position="10"/>
        <end position="319"/>
    </location>
</feature>
<dbReference type="Pfam" id="PF13602">
    <property type="entry name" value="ADH_zinc_N_2"/>
    <property type="match status" value="1"/>
</dbReference>
<dbReference type="RefSeq" id="WP_093885481.1">
    <property type="nucleotide sequence ID" value="NZ_FOQY01000002.1"/>
</dbReference>
<dbReference type="SMART" id="SM00829">
    <property type="entry name" value="PKS_ER"/>
    <property type="match status" value="1"/>
</dbReference>
<dbReference type="EMBL" id="FOQY01000002">
    <property type="protein sequence ID" value="SFI24425.1"/>
    <property type="molecule type" value="Genomic_DNA"/>
</dbReference>
<sequence length="321" mass="33427">MKAIVYDEYGSAEVLRHTDVEKPAIGDDEVLVRVRAASVNHGDLAAMHGSPALLRLAFGLRRPRQTILGRAVAGTVEAVGAKATGLRVGDEVFGEMSQRGFAEYVAAPVAHLAPKPAEVTFAQAATLPVAATTALQALRLGEAGPGRTVLVNGASGGVGTFTVQLARTLGAEATGVCSTRNLDLVRSIGAHHVIDYTREDVTRGAGRFDVVIDLAGNHRLSAFRRVLTPKGVYVSSSGAGGAVLGPLPRLIAAAVTSPFLSQRLRGLAARRSAEDLALLAGLVATGKITPVIERTYPLSETADAIRLLEAEHARGKIVLTA</sequence>
<accession>A0A1I3GLQ3</accession>
<evidence type="ECO:0000313" key="3">
    <source>
        <dbReference type="Proteomes" id="UP000199111"/>
    </source>
</evidence>
<dbReference type="SUPFAM" id="SSF51735">
    <property type="entry name" value="NAD(P)-binding Rossmann-fold domains"/>
    <property type="match status" value="1"/>
</dbReference>
<dbReference type="CDD" id="cd08267">
    <property type="entry name" value="MDR1"/>
    <property type="match status" value="1"/>
</dbReference>
<dbReference type="InterPro" id="IPR020843">
    <property type="entry name" value="ER"/>
</dbReference>
<name>A0A1I3GLQ3_9ACTN</name>
<keyword evidence="3" id="KW-1185">Reference proteome</keyword>
<proteinExistence type="predicted"/>
<dbReference type="AlphaFoldDB" id="A0A1I3GLQ3"/>
<dbReference type="PANTHER" id="PTHR44013:SF1">
    <property type="entry name" value="ZINC-TYPE ALCOHOL DEHYDROGENASE-LIKE PROTEIN C16A3.02C"/>
    <property type="match status" value="1"/>
</dbReference>
<dbReference type="InterPro" id="IPR013154">
    <property type="entry name" value="ADH-like_N"/>
</dbReference>
<dbReference type="GO" id="GO:0016491">
    <property type="term" value="F:oxidoreductase activity"/>
    <property type="evidence" value="ECO:0007669"/>
    <property type="project" value="InterPro"/>
</dbReference>
<dbReference type="Gene3D" id="3.90.180.10">
    <property type="entry name" value="Medium-chain alcohol dehydrogenases, catalytic domain"/>
    <property type="match status" value="1"/>
</dbReference>
<dbReference type="SUPFAM" id="SSF50129">
    <property type="entry name" value="GroES-like"/>
    <property type="match status" value="1"/>
</dbReference>
<dbReference type="Pfam" id="PF08240">
    <property type="entry name" value="ADH_N"/>
    <property type="match status" value="1"/>
</dbReference>
<gene>
    <name evidence="2" type="ORF">SAMN05216275_102130</name>
</gene>
<dbReference type="PANTHER" id="PTHR44013">
    <property type="entry name" value="ZINC-TYPE ALCOHOL DEHYDROGENASE-LIKE PROTEIN C16A3.02C"/>
    <property type="match status" value="1"/>
</dbReference>
<evidence type="ECO:0000259" key="1">
    <source>
        <dbReference type="SMART" id="SM00829"/>
    </source>
</evidence>
<protein>
    <submittedName>
        <fullName evidence="2">NADPH:quinone reductase</fullName>
    </submittedName>
</protein>
<reference evidence="3" key="1">
    <citation type="submission" date="2016-10" db="EMBL/GenBank/DDBJ databases">
        <authorList>
            <person name="Varghese N."/>
            <person name="Submissions S."/>
        </authorList>
    </citation>
    <scope>NUCLEOTIDE SEQUENCE [LARGE SCALE GENOMIC DNA]</scope>
    <source>
        <strain evidence="3">CGMCC 4.2126</strain>
    </source>
</reference>
<dbReference type="InterPro" id="IPR052733">
    <property type="entry name" value="Chloroplast_QOR"/>
</dbReference>
<dbReference type="InterPro" id="IPR036291">
    <property type="entry name" value="NAD(P)-bd_dom_sf"/>
</dbReference>
<dbReference type="InterPro" id="IPR011032">
    <property type="entry name" value="GroES-like_sf"/>
</dbReference>
<dbReference type="GeneID" id="96296474"/>
<organism evidence="2 3">
    <name type="scientific">Streptosporangium canum</name>
    <dbReference type="NCBI Taxonomy" id="324952"/>
    <lineage>
        <taxon>Bacteria</taxon>
        <taxon>Bacillati</taxon>
        <taxon>Actinomycetota</taxon>
        <taxon>Actinomycetes</taxon>
        <taxon>Streptosporangiales</taxon>
        <taxon>Streptosporangiaceae</taxon>
        <taxon>Streptosporangium</taxon>
    </lineage>
</organism>